<name>A0AAV2EU76_9ROSI</name>
<proteinExistence type="predicted"/>
<gene>
    <name evidence="1" type="ORF">LTRI10_LOCUS30404</name>
</gene>
<dbReference type="EMBL" id="OZ034818">
    <property type="protein sequence ID" value="CAL1389553.1"/>
    <property type="molecule type" value="Genomic_DNA"/>
</dbReference>
<dbReference type="Proteomes" id="UP001497516">
    <property type="component" value="Chromosome 5"/>
</dbReference>
<protein>
    <submittedName>
        <fullName evidence="1">Uncharacterized protein</fullName>
    </submittedName>
</protein>
<sequence>MLEEGSARGSIRPTEQAAIMVIPIPIHLVPDAICWMHTKNEKYIVKISYRRALEMDTQEESQTNYEEDEDE</sequence>
<reference evidence="1 2" key="1">
    <citation type="submission" date="2024-04" db="EMBL/GenBank/DDBJ databases">
        <authorList>
            <person name="Fracassetti M."/>
        </authorList>
    </citation>
    <scope>NUCLEOTIDE SEQUENCE [LARGE SCALE GENOMIC DNA]</scope>
</reference>
<dbReference type="AlphaFoldDB" id="A0AAV2EU76"/>
<evidence type="ECO:0000313" key="1">
    <source>
        <dbReference type="EMBL" id="CAL1389553.1"/>
    </source>
</evidence>
<keyword evidence="2" id="KW-1185">Reference proteome</keyword>
<organism evidence="1 2">
    <name type="scientific">Linum trigynum</name>
    <dbReference type="NCBI Taxonomy" id="586398"/>
    <lineage>
        <taxon>Eukaryota</taxon>
        <taxon>Viridiplantae</taxon>
        <taxon>Streptophyta</taxon>
        <taxon>Embryophyta</taxon>
        <taxon>Tracheophyta</taxon>
        <taxon>Spermatophyta</taxon>
        <taxon>Magnoliopsida</taxon>
        <taxon>eudicotyledons</taxon>
        <taxon>Gunneridae</taxon>
        <taxon>Pentapetalae</taxon>
        <taxon>rosids</taxon>
        <taxon>fabids</taxon>
        <taxon>Malpighiales</taxon>
        <taxon>Linaceae</taxon>
        <taxon>Linum</taxon>
    </lineage>
</organism>
<evidence type="ECO:0000313" key="2">
    <source>
        <dbReference type="Proteomes" id="UP001497516"/>
    </source>
</evidence>
<accession>A0AAV2EU76</accession>